<dbReference type="EMBL" id="BANJ01000043">
    <property type="protein sequence ID" value="GAO00272.1"/>
    <property type="molecule type" value="Genomic_DNA"/>
</dbReference>
<evidence type="ECO:0000313" key="7">
    <source>
        <dbReference type="EMBL" id="GAO00272.1"/>
    </source>
</evidence>
<dbReference type="GO" id="GO:0006528">
    <property type="term" value="P:asparagine metabolic process"/>
    <property type="evidence" value="ECO:0007669"/>
    <property type="project" value="InterPro"/>
</dbReference>
<evidence type="ECO:0000259" key="6">
    <source>
        <dbReference type="Pfam" id="PF17763"/>
    </source>
</evidence>
<dbReference type="PANTHER" id="PTHR11707:SF28">
    <property type="entry name" value="60 KDA LYSOPHOSPHOLIPASE"/>
    <property type="match status" value="1"/>
</dbReference>
<dbReference type="InterPro" id="IPR027474">
    <property type="entry name" value="L-asparaginase_N"/>
</dbReference>
<dbReference type="GO" id="GO:0004067">
    <property type="term" value="F:asparaginase activity"/>
    <property type="evidence" value="ECO:0007669"/>
    <property type="project" value="UniProtKB-UniRule"/>
</dbReference>
<reference evidence="7 8" key="1">
    <citation type="submission" date="2012-11" db="EMBL/GenBank/DDBJ databases">
        <title>Whole genome sequence of Gluconacetobacter xylinus NBRC 13693.</title>
        <authorList>
            <person name="Azuma Y."/>
            <person name="Higashiura N."/>
            <person name="Hirakawa H."/>
            <person name="Matsushita K."/>
        </authorList>
    </citation>
    <scope>NUCLEOTIDE SEQUENCE [LARGE SCALE GENOMIC DNA]</scope>
    <source>
        <strain evidence="7 8">NBRC 13693</strain>
    </source>
</reference>
<comment type="caution">
    <text evidence="7">The sequence shown here is derived from an EMBL/GenBank/DDBJ whole genome shotgun (WGS) entry which is preliminary data.</text>
</comment>
<dbReference type="Proteomes" id="UP000032683">
    <property type="component" value="Unassembled WGS sequence"/>
</dbReference>
<dbReference type="InterPro" id="IPR006034">
    <property type="entry name" value="Asparaginase/glutaminase-like"/>
</dbReference>
<evidence type="ECO:0000259" key="5">
    <source>
        <dbReference type="Pfam" id="PF00710"/>
    </source>
</evidence>
<gene>
    <name evidence="7" type="ORF">Gxy13693_043_018</name>
</gene>
<dbReference type="InterPro" id="IPR027473">
    <property type="entry name" value="L-asparaginase_C"/>
</dbReference>
<dbReference type="PIRSF" id="PIRSF001220">
    <property type="entry name" value="L-ASNase_gatD"/>
    <property type="match status" value="1"/>
</dbReference>
<dbReference type="InterPro" id="IPR040919">
    <property type="entry name" value="Asparaginase_C"/>
</dbReference>
<dbReference type="PIRSF" id="PIRSF500176">
    <property type="entry name" value="L_ASNase"/>
    <property type="match status" value="1"/>
</dbReference>
<dbReference type="InterPro" id="IPR037152">
    <property type="entry name" value="L-asparaginase_N_sf"/>
</dbReference>
<dbReference type="PROSITE" id="PS51732">
    <property type="entry name" value="ASN_GLN_ASE_3"/>
    <property type="match status" value="1"/>
</dbReference>
<dbReference type="PRINTS" id="PR00139">
    <property type="entry name" value="ASNGLNASE"/>
</dbReference>
<dbReference type="Gene3D" id="3.40.50.40">
    <property type="match status" value="1"/>
</dbReference>
<feature type="active site" evidence="4">
    <location>
        <position position="14"/>
    </location>
</feature>
<dbReference type="Gene3D" id="3.40.50.1170">
    <property type="entry name" value="L-asparaginase, N-terminal domain"/>
    <property type="match status" value="1"/>
</dbReference>
<feature type="active site" description="O-isoaspartyl threonine intermediate" evidence="3">
    <location>
        <position position="14"/>
    </location>
</feature>
<feature type="domain" description="L-asparaginase N-terminal" evidence="5">
    <location>
        <begin position="6"/>
        <end position="199"/>
    </location>
</feature>
<evidence type="ECO:0000313" key="8">
    <source>
        <dbReference type="Proteomes" id="UP000032683"/>
    </source>
</evidence>
<dbReference type="CDD" id="cd08964">
    <property type="entry name" value="L-asparaginase_II"/>
    <property type="match status" value="1"/>
</dbReference>
<proteinExistence type="inferred from homology"/>
<evidence type="ECO:0000256" key="1">
    <source>
        <dbReference type="ARBA" id="ARBA00010518"/>
    </source>
</evidence>
<dbReference type="PROSITE" id="PS00144">
    <property type="entry name" value="ASN_GLN_ASE_1"/>
    <property type="match status" value="1"/>
</dbReference>
<feature type="domain" description="Asparaginase/glutaminase C-terminal" evidence="6">
    <location>
        <begin position="223"/>
        <end position="330"/>
    </location>
</feature>
<protein>
    <submittedName>
        <fullName evidence="7">L-asparaginase II</fullName>
    </submittedName>
</protein>
<dbReference type="InterPro" id="IPR004550">
    <property type="entry name" value="AsnASE_II"/>
</dbReference>
<comment type="similarity">
    <text evidence="1">Belongs to the asparaginase 1 family.</text>
</comment>
<accession>A0A0D6QBT9</accession>
<dbReference type="InterPro" id="IPR020827">
    <property type="entry name" value="Asparaginase/glutaminase_AS1"/>
</dbReference>
<dbReference type="RefSeq" id="WP_048856648.1">
    <property type="nucleotide sequence ID" value="NZ_BANJ01000043.1"/>
</dbReference>
<name>A0A0D6QBT9_KOMXY</name>
<dbReference type="InterPro" id="IPR036152">
    <property type="entry name" value="Asp/glu_Ase-like_sf"/>
</dbReference>
<keyword evidence="2" id="KW-0378">Hydrolase</keyword>
<dbReference type="PANTHER" id="PTHR11707">
    <property type="entry name" value="L-ASPARAGINASE"/>
    <property type="match status" value="1"/>
</dbReference>
<sequence length="334" mass="35276">MKRPVIAIISTGGTIARQSTDPRDTVDYAEIGASIGGRDLLAALPAPVRARFEVYDIPFSSCDSVKMTPARWLQLARCINDTITTRPDLDGVVITHGTSSLEEAACFLDLVLDVPCPVVVVGAQRPASAISADGPANLYAALEVASCPGAAGRGVLVVANNEIHAAQEVTKASTYQLETFRSPDFGPLGMIEANRVFFGRATGYRRHVGWPGEDDVRDDGMPRVDIAYSHAGADGVGIRAFVAAGARGLISAGMLPGMCTPAENVALDEAVARGVVVVQGSSGYCGGVVRRHELRQRGILASGHMRPRQARILLILALMTGKNVDAIQALYDMP</sequence>
<dbReference type="FunFam" id="3.40.50.1170:FF:000001">
    <property type="entry name" value="L-asparaginase 2"/>
    <property type="match status" value="1"/>
</dbReference>
<evidence type="ECO:0000256" key="2">
    <source>
        <dbReference type="ARBA" id="ARBA00022801"/>
    </source>
</evidence>
<organism evidence="7 8">
    <name type="scientific">Komagataeibacter xylinus NBRC 13693</name>
    <dbReference type="NCBI Taxonomy" id="1234668"/>
    <lineage>
        <taxon>Bacteria</taxon>
        <taxon>Pseudomonadati</taxon>
        <taxon>Pseudomonadota</taxon>
        <taxon>Alphaproteobacteria</taxon>
        <taxon>Acetobacterales</taxon>
        <taxon>Acetobacteraceae</taxon>
        <taxon>Komagataeibacter</taxon>
    </lineage>
</organism>
<evidence type="ECO:0000256" key="4">
    <source>
        <dbReference type="PROSITE-ProRule" id="PRU10099"/>
    </source>
</evidence>
<evidence type="ECO:0000256" key="3">
    <source>
        <dbReference type="PIRSR" id="PIRSR001220-1"/>
    </source>
</evidence>
<dbReference type="AlphaFoldDB" id="A0A0D6QBT9"/>
<dbReference type="SUPFAM" id="SSF53774">
    <property type="entry name" value="Glutaminase/Asparaginase"/>
    <property type="match status" value="1"/>
</dbReference>
<dbReference type="Pfam" id="PF00710">
    <property type="entry name" value="Asparaginase"/>
    <property type="match status" value="1"/>
</dbReference>
<dbReference type="Pfam" id="PF17763">
    <property type="entry name" value="Asparaginase_C"/>
    <property type="match status" value="1"/>
</dbReference>
<dbReference type="SMART" id="SM00870">
    <property type="entry name" value="Asparaginase"/>
    <property type="match status" value="1"/>
</dbReference>